<dbReference type="Gene3D" id="3.60.21.10">
    <property type="match status" value="1"/>
</dbReference>
<evidence type="ECO:0000313" key="6">
    <source>
        <dbReference type="Proteomes" id="UP000261082"/>
    </source>
</evidence>
<dbReference type="OrthoDB" id="333971at2"/>
<dbReference type="AlphaFoldDB" id="A0A3E1Q773"/>
<dbReference type="EMBL" id="QVID01000002">
    <property type="protein sequence ID" value="RFN57960.1"/>
    <property type="molecule type" value="Genomic_DNA"/>
</dbReference>
<evidence type="ECO:0000256" key="3">
    <source>
        <dbReference type="SAM" id="SignalP"/>
    </source>
</evidence>
<dbReference type="InterPro" id="IPR029052">
    <property type="entry name" value="Metallo-depent_PP-like"/>
</dbReference>
<dbReference type="PROSITE" id="PS51257">
    <property type="entry name" value="PROKAR_LIPOPROTEIN"/>
    <property type="match status" value="1"/>
</dbReference>
<sequence>MRFKKNLLFLILITIVSACATYESQYKNPEEKPSFPTDKKIERTFYLVGDAGISPLNRMSDGLTIFNNYIKKNPTKASDHAIFLGDNIYDDGMPAEGHPNREISEYYMDNQFKALEDFKGQTYIIPGNHEYYSGGLIGLKREQEYVQKHLDSLAFQPTGGCPLINFSVSENVELLIIDSQWYLEDWNSDPDFNKNCEIKTREKLFIEIANELEKNKNKTVLFAMHHPMFTNGTHGGYFALEKHLYPTQSKFPLPILSSLVVQIRSQGGVSVQDRYNELYNKLMNRLASLAKKHGRVVFTSGHEHTLQHVEKEGLVQILSGSGGKSSYAALGQNGVFSYGGQGFAVFDVFEDGSSFVKYYGGTKDNQPKLLFQKEIFPSNKTYPVSVLPNNYEPTKEVAIYEQDSVSEALFFKTIWGGKYKDAYTNKVTAKITSLDTLYGGLEVIRETENEEYNALILEDTKGNRYRMRAMKKNALEFSQKVVFEEDTETQEIDKEDSKVTPKNTLGVDFYTATHPYAPLTLPTLAKAARIFHNQTELFYIPKQEQLGVYNENFGDALYLLTTEPAESGKGEPLFEYPDDIETADDILIKLRRGREVSIDEENFIRSRLFDMLVGDWDREPGHWRWAEYLRQDSVNVFVPIPRNRDDAFSSFEGNVLDIARSIFGRTYEKQVYSENLRDIRWFNKEGIILDRALLKKSGREDWINAAKNLQNSISDSIIDMAFSTIPESVNDKSLQDIITVLKGRRDNLESIADRYYSYLAKLQTIEGTNKKDFFQVTRLADGKTNVRTYNFPSDDRGMLVADRTFLASETNQIWIYGLDEEDIFEVTGTGDNPIFVRLIGGHGNDVYRLVEGKRVKVYDHESKENTVEVKNGGNLRLTDVYTLNTYDYRKNIQNTHAYAAAFGYNPDDGYRAGLQYVYQVNGFQENPFSRRHSLNIGYYFDSDSFDISYEGEIANIRNTLNLSFGGRFTSPTYVVNYFGYGNETINPEDDLGYNYNRVQVQTLMAKAGLLRNSNFGSFFKVQGKFEAIRVNNDIPGLANISRIDKTENFDPYGTLEGIYNYRSFDNPRNPTIGMMFDLNTGVTGNFDNLKRVFGYLKTRLGFYNSLTTNKKWVLKTNVRAKFNFGSQFEFFQGINLGANSGLRGFREERFTGKSSLVGSADVRYSFNEFKIGLIPLQIGLYGGADLGRVWTPEFDSEKWHNSYGGGLWINGSGGLTGSASLFHSVEGSRLVFGLGFDF</sequence>
<keyword evidence="1 3" id="KW-0732">Signal</keyword>
<evidence type="ECO:0000313" key="5">
    <source>
        <dbReference type="EMBL" id="RFN57960.1"/>
    </source>
</evidence>
<dbReference type="PANTHER" id="PTHR10161:SF14">
    <property type="entry name" value="TARTRATE-RESISTANT ACID PHOSPHATASE TYPE 5"/>
    <property type="match status" value="1"/>
</dbReference>
<feature type="signal peptide" evidence="3">
    <location>
        <begin position="1"/>
        <end position="20"/>
    </location>
</feature>
<proteinExistence type="predicted"/>
<protein>
    <submittedName>
        <fullName evidence="5">Phosphoesterase</fullName>
    </submittedName>
</protein>
<evidence type="ECO:0000256" key="1">
    <source>
        <dbReference type="ARBA" id="ARBA00022729"/>
    </source>
</evidence>
<accession>A0A3E1Q773</accession>
<dbReference type="GO" id="GO:0016787">
    <property type="term" value="F:hydrolase activity"/>
    <property type="evidence" value="ECO:0007669"/>
    <property type="project" value="UniProtKB-KW"/>
</dbReference>
<reference evidence="5 6" key="1">
    <citation type="journal article" date="2007" name="Int. J. Syst. Evol. Microbiol.">
        <title>Marixanthomonas ophiurae gen. nov., sp. nov., a marine bacterium of the family Flavobacteriaceae isolated from a deep-sea brittle star.</title>
        <authorList>
            <person name="Romanenko L.A."/>
            <person name="Uchino M."/>
            <person name="Frolova G.M."/>
            <person name="Mikhailov V.V."/>
        </authorList>
    </citation>
    <scope>NUCLEOTIDE SEQUENCE [LARGE SCALE GENOMIC DNA]</scope>
    <source>
        <strain evidence="5 6">KMM 3046</strain>
    </source>
</reference>
<dbReference type="Pfam" id="PF00149">
    <property type="entry name" value="Metallophos"/>
    <property type="match status" value="1"/>
</dbReference>
<evidence type="ECO:0000256" key="2">
    <source>
        <dbReference type="ARBA" id="ARBA00022801"/>
    </source>
</evidence>
<evidence type="ECO:0000259" key="4">
    <source>
        <dbReference type="Pfam" id="PF00149"/>
    </source>
</evidence>
<name>A0A3E1Q773_9FLAO</name>
<comment type="caution">
    <text evidence="5">The sequence shown here is derived from an EMBL/GenBank/DDBJ whole genome shotgun (WGS) entry which is preliminary data.</text>
</comment>
<dbReference type="SUPFAM" id="SSF56300">
    <property type="entry name" value="Metallo-dependent phosphatases"/>
    <property type="match status" value="1"/>
</dbReference>
<gene>
    <name evidence="5" type="ORF">DZ858_12005</name>
</gene>
<dbReference type="InterPro" id="IPR051558">
    <property type="entry name" value="Metallophosphoesterase_PAP"/>
</dbReference>
<dbReference type="Proteomes" id="UP000261082">
    <property type="component" value="Unassembled WGS sequence"/>
</dbReference>
<feature type="chain" id="PRO_5017817875" evidence="3">
    <location>
        <begin position="21"/>
        <end position="1238"/>
    </location>
</feature>
<organism evidence="5 6">
    <name type="scientific">Marixanthomonas ophiurae</name>
    <dbReference type="NCBI Taxonomy" id="387659"/>
    <lineage>
        <taxon>Bacteria</taxon>
        <taxon>Pseudomonadati</taxon>
        <taxon>Bacteroidota</taxon>
        <taxon>Flavobacteriia</taxon>
        <taxon>Flavobacteriales</taxon>
        <taxon>Flavobacteriaceae</taxon>
        <taxon>Marixanthomonas</taxon>
    </lineage>
</organism>
<dbReference type="InterPro" id="IPR004843">
    <property type="entry name" value="Calcineurin-like_PHP"/>
</dbReference>
<keyword evidence="2" id="KW-0378">Hydrolase</keyword>
<dbReference type="PANTHER" id="PTHR10161">
    <property type="entry name" value="TARTRATE-RESISTANT ACID PHOSPHATASE TYPE 5"/>
    <property type="match status" value="1"/>
</dbReference>
<dbReference type="RefSeq" id="WP_117159909.1">
    <property type="nucleotide sequence ID" value="NZ_QVID01000002.1"/>
</dbReference>
<feature type="domain" description="Calcineurin-like phosphoesterase" evidence="4">
    <location>
        <begin position="64"/>
        <end position="243"/>
    </location>
</feature>
<keyword evidence="6" id="KW-1185">Reference proteome</keyword>